<dbReference type="InterPro" id="IPR027417">
    <property type="entry name" value="P-loop_NTPase"/>
</dbReference>
<dbReference type="SUPFAM" id="SSF52540">
    <property type="entry name" value="P-loop containing nucleoside triphosphate hydrolases"/>
    <property type="match status" value="1"/>
</dbReference>
<evidence type="ECO:0000313" key="5">
    <source>
        <dbReference type="EMBL" id="CAF3579850.1"/>
    </source>
</evidence>
<keyword evidence="1" id="KW-1133">Transmembrane helix</keyword>
<dbReference type="Proteomes" id="UP000677228">
    <property type="component" value="Unassembled WGS sequence"/>
</dbReference>
<comment type="caution">
    <text evidence="4">The sequence shown here is derived from an EMBL/GenBank/DDBJ whole genome shotgun (WGS) entry which is preliminary data.</text>
</comment>
<dbReference type="GO" id="GO:0005525">
    <property type="term" value="F:GTP binding"/>
    <property type="evidence" value="ECO:0007669"/>
    <property type="project" value="InterPro"/>
</dbReference>
<keyword evidence="7" id="KW-1185">Reference proteome</keyword>
<keyword evidence="1" id="KW-0472">Membrane</keyword>
<gene>
    <name evidence="4" type="ORF">GPM918_LOCUS32302</name>
    <name evidence="3" type="ORF">OVA965_LOCUS4427</name>
    <name evidence="6" type="ORF">SRO942_LOCUS32967</name>
    <name evidence="5" type="ORF">TMI583_LOCUS4425</name>
</gene>
<dbReference type="Gene3D" id="3.40.50.300">
    <property type="entry name" value="P-loop containing nucleotide triphosphate hydrolases"/>
    <property type="match status" value="1"/>
</dbReference>
<dbReference type="EMBL" id="CAJNOQ010016411">
    <property type="protein sequence ID" value="CAF1380463.1"/>
    <property type="molecule type" value="Genomic_DNA"/>
</dbReference>
<dbReference type="EMBL" id="CAJOBC010081082">
    <property type="protein sequence ID" value="CAF4274555.1"/>
    <property type="molecule type" value="Genomic_DNA"/>
</dbReference>
<dbReference type="AlphaFoldDB" id="A0A815JK06"/>
<dbReference type="EMBL" id="CAJOBA010001162">
    <property type="protein sequence ID" value="CAF3579850.1"/>
    <property type="molecule type" value="Genomic_DNA"/>
</dbReference>
<dbReference type="InterPro" id="IPR006073">
    <property type="entry name" value="GTP-bd"/>
</dbReference>
<feature type="domain" description="G" evidence="2">
    <location>
        <begin position="37"/>
        <end position="155"/>
    </location>
</feature>
<evidence type="ECO:0000313" key="7">
    <source>
        <dbReference type="Proteomes" id="UP000663829"/>
    </source>
</evidence>
<dbReference type="EMBL" id="CAJNOK010001162">
    <property type="protein sequence ID" value="CAF0796766.1"/>
    <property type="molecule type" value="Genomic_DNA"/>
</dbReference>
<evidence type="ECO:0000259" key="2">
    <source>
        <dbReference type="Pfam" id="PF01926"/>
    </source>
</evidence>
<proteinExistence type="predicted"/>
<protein>
    <recommendedName>
        <fullName evidence="2">G domain-containing protein</fullName>
    </recommendedName>
</protein>
<organism evidence="4 7">
    <name type="scientific">Didymodactylos carnosus</name>
    <dbReference type="NCBI Taxonomy" id="1234261"/>
    <lineage>
        <taxon>Eukaryota</taxon>
        <taxon>Metazoa</taxon>
        <taxon>Spiralia</taxon>
        <taxon>Gnathifera</taxon>
        <taxon>Rotifera</taxon>
        <taxon>Eurotatoria</taxon>
        <taxon>Bdelloidea</taxon>
        <taxon>Philodinida</taxon>
        <taxon>Philodinidae</taxon>
        <taxon>Didymodactylos</taxon>
    </lineage>
</organism>
<evidence type="ECO:0000256" key="1">
    <source>
        <dbReference type="SAM" id="Phobius"/>
    </source>
</evidence>
<reference evidence="4" key="1">
    <citation type="submission" date="2021-02" db="EMBL/GenBank/DDBJ databases">
        <authorList>
            <person name="Nowell W R."/>
        </authorList>
    </citation>
    <scope>NUCLEOTIDE SEQUENCE</scope>
</reference>
<dbReference type="CDD" id="cd00882">
    <property type="entry name" value="Ras_like_GTPase"/>
    <property type="match status" value="1"/>
</dbReference>
<accession>A0A815JK06</accession>
<dbReference type="Proteomes" id="UP000681722">
    <property type="component" value="Unassembled WGS sequence"/>
</dbReference>
<evidence type="ECO:0000313" key="6">
    <source>
        <dbReference type="EMBL" id="CAF4274555.1"/>
    </source>
</evidence>
<dbReference type="Pfam" id="PF01926">
    <property type="entry name" value="MMR_HSR1"/>
    <property type="match status" value="1"/>
</dbReference>
<dbReference type="Proteomes" id="UP000663829">
    <property type="component" value="Unassembled WGS sequence"/>
</dbReference>
<keyword evidence="1" id="KW-0812">Transmembrane</keyword>
<feature type="transmembrane region" description="Helical" evidence="1">
    <location>
        <begin position="281"/>
        <end position="299"/>
    </location>
</feature>
<name>A0A815JK06_9BILA</name>
<evidence type="ECO:0000313" key="4">
    <source>
        <dbReference type="EMBL" id="CAF1380463.1"/>
    </source>
</evidence>
<evidence type="ECO:0000313" key="3">
    <source>
        <dbReference type="EMBL" id="CAF0796766.1"/>
    </source>
</evidence>
<sequence>MFFCLYIFLEKFNEQLIQYERNMHNKLTFENCTVRNIVLLGRTRVGKTTLAQVLKHLRYVPPQRGLHIRTREIEFINIASTSLKENQDIVYNFNIVDTPGFYQTIKPPDPKLSNQGIINLIDDYLANDRTQIHIWAFVVNFHDGFSKEDLETMILIKTHYPTLHQYMSLVITQCETAGDKARQNFVNTIFDNPDVRTHQLKNYFGLQVYFMGCLRPETSIACNLQAAKSELANVATMRENFIKLCINRKDDQDYSQSPLILSWKLIQRLCWRYYKTNRNKCLLLGGAILIIFMALIMNVK</sequence>
<dbReference type="Proteomes" id="UP000682733">
    <property type="component" value="Unassembled WGS sequence"/>
</dbReference>